<dbReference type="EMBL" id="JAGSXJ010000011">
    <property type="protein sequence ID" value="KAH6687325.1"/>
    <property type="molecule type" value="Genomic_DNA"/>
</dbReference>
<evidence type="ECO:0000313" key="3">
    <source>
        <dbReference type="Proteomes" id="UP000770015"/>
    </source>
</evidence>
<keyword evidence="1" id="KW-0802">TPR repeat</keyword>
<dbReference type="PROSITE" id="PS50005">
    <property type="entry name" value="TPR"/>
    <property type="match status" value="1"/>
</dbReference>
<dbReference type="AlphaFoldDB" id="A0A9P9ABX1"/>
<sequence>MHRFAMNTMARQGIRPALQMARLLGQPSITAPSTTTRRCMAMKSRPPLATKSNPRFNPSIAPSIPRFASKLNFVPCSLTDFEEAAKRQDFIKAQVPKLHGIYLAFFEALKQAAVTKNTRWEDAFFTEANATSKSLYDAAVLAGSLKNGQISQPERLLYLYMLDTAGEKGHHKAAMSMVLYLMDMGPWDTAKVIYPRAVQRVRLIPRNDKVADLPVIMGIIHVREGRDAEALTQFQTARRLADASPDAEFQTEAICAVELGKLLVKQGDRAAALEVFEKALKFDTREICYETAMLLTRKEDERRSRALLLKAAVTGHVGAIKAMAALEFAAYEEALAAGGQEEAAQGHLLEALEWQNLVKAWEVDPKDAARHF</sequence>
<dbReference type="Proteomes" id="UP000770015">
    <property type="component" value="Unassembled WGS sequence"/>
</dbReference>
<evidence type="ECO:0000313" key="2">
    <source>
        <dbReference type="EMBL" id="KAH6687325.1"/>
    </source>
</evidence>
<dbReference type="Pfam" id="PF13424">
    <property type="entry name" value="TPR_12"/>
    <property type="match status" value="1"/>
</dbReference>
<proteinExistence type="predicted"/>
<organism evidence="2 3">
    <name type="scientific">Plectosphaerella plurivora</name>
    <dbReference type="NCBI Taxonomy" id="936078"/>
    <lineage>
        <taxon>Eukaryota</taxon>
        <taxon>Fungi</taxon>
        <taxon>Dikarya</taxon>
        <taxon>Ascomycota</taxon>
        <taxon>Pezizomycotina</taxon>
        <taxon>Sordariomycetes</taxon>
        <taxon>Hypocreomycetidae</taxon>
        <taxon>Glomerellales</taxon>
        <taxon>Plectosphaerellaceae</taxon>
        <taxon>Plectosphaerella</taxon>
    </lineage>
</organism>
<reference evidence="2" key="1">
    <citation type="journal article" date="2021" name="Nat. Commun.">
        <title>Genetic determinants of endophytism in the Arabidopsis root mycobiome.</title>
        <authorList>
            <person name="Mesny F."/>
            <person name="Miyauchi S."/>
            <person name="Thiergart T."/>
            <person name="Pickel B."/>
            <person name="Atanasova L."/>
            <person name="Karlsson M."/>
            <person name="Huettel B."/>
            <person name="Barry K.W."/>
            <person name="Haridas S."/>
            <person name="Chen C."/>
            <person name="Bauer D."/>
            <person name="Andreopoulos W."/>
            <person name="Pangilinan J."/>
            <person name="LaButti K."/>
            <person name="Riley R."/>
            <person name="Lipzen A."/>
            <person name="Clum A."/>
            <person name="Drula E."/>
            <person name="Henrissat B."/>
            <person name="Kohler A."/>
            <person name="Grigoriev I.V."/>
            <person name="Martin F.M."/>
            <person name="Hacquard S."/>
        </authorList>
    </citation>
    <scope>NUCLEOTIDE SEQUENCE</scope>
    <source>
        <strain evidence="2">MPI-SDFR-AT-0117</strain>
    </source>
</reference>
<dbReference type="InterPro" id="IPR011990">
    <property type="entry name" value="TPR-like_helical_dom_sf"/>
</dbReference>
<dbReference type="InterPro" id="IPR019734">
    <property type="entry name" value="TPR_rpt"/>
</dbReference>
<dbReference type="OrthoDB" id="10470195at2759"/>
<protein>
    <submittedName>
        <fullName evidence="2">Uncharacterized protein</fullName>
    </submittedName>
</protein>
<keyword evidence="3" id="KW-1185">Reference proteome</keyword>
<comment type="caution">
    <text evidence="2">The sequence shown here is derived from an EMBL/GenBank/DDBJ whole genome shotgun (WGS) entry which is preliminary data.</text>
</comment>
<feature type="repeat" description="TPR" evidence="1">
    <location>
        <begin position="253"/>
        <end position="286"/>
    </location>
</feature>
<dbReference type="SUPFAM" id="SSF48452">
    <property type="entry name" value="TPR-like"/>
    <property type="match status" value="1"/>
</dbReference>
<gene>
    <name evidence="2" type="ORF">F5X68DRAFT_207221</name>
</gene>
<accession>A0A9P9ABX1</accession>
<dbReference type="Gene3D" id="1.25.40.10">
    <property type="entry name" value="Tetratricopeptide repeat domain"/>
    <property type="match status" value="1"/>
</dbReference>
<evidence type="ECO:0000256" key="1">
    <source>
        <dbReference type="PROSITE-ProRule" id="PRU00339"/>
    </source>
</evidence>
<name>A0A9P9ABX1_9PEZI</name>